<proteinExistence type="predicted"/>
<dbReference type="AlphaFoldDB" id="A0A8H7XLC1"/>
<reference evidence="2" key="1">
    <citation type="submission" date="2021-02" db="EMBL/GenBank/DDBJ databases">
        <title>Psilocybe cubensis genome.</title>
        <authorList>
            <person name="Mckernan K.J."/>
            <person name="Crawford S."/>
            <person name="Trippe A."/>
            <person name="Kane L.T."/>
            <person name="Mclaughlin S."/>
        </authorList>
    </citation>
    <scope>NUCLEOTIDE SEQUENCE [LARGE SCALE GENOMIC DNA]</scope>
    <source>
        <strain evidence="2">MGC-MH-2018</strain>
    </source>
</reference>
<sequence>MHALQFIVSFLALGTLSGYAIPSPEPKSSRQVPSIVGTLNTLQKQTSFILPEIKSIVASGVATKSSISPLIASVVSNANTAHTSLALVTSPAPTDTDAEAAAAIVAIIGQISSTLQGALVIPGLDDLIDELGLDPALSQIISGVDGVLLGVTDGIAQLFRDAGFPDVANFLDDLSLDLTLLALGIVV</sequence>
<evidence type="ECO:0000313" key="2">
    <source>
        <dbReference type="EMBL" id="KAG5161788.1"/>
    </source>
</evidence>
<organism evidence="2">
    <name type="scientific">Psilocybe cubensis</name>
    <name type="common">Psychedelic mushroom</name>
    <name type="synonym">Stropharia cubensis</name>
    <dbReference type="NCBI Taxonomy" id="181762"/>
    <lineage>
        <taxon>Eukaryota</taxon>
        <taxon>Fungi</taxon>
        <taxon>Dikarya</taxon>
        <taxon>Basidiomycota</taxon>
        <taxon>Agaricomycotina</taxon>
        <taxon>Agaricomycetes</taxon>
        <taxon>Agaricomycetidae</taxon>
        <taxon>Agaricales</taxon>
        <taxon>Agaricineae</taxon>
        <taxon>Strophariaceae</taxon>
        <taxon>Psilocybe</taxon>
    </lineage>
</organism>
<comment type="caution">
    <text evidence="2">The sequence shown here is derived from an EMBL/GenBank/DDBJ whole genome shotgun (WGS) entry which is preliminary data.</text>
</comment>
<dbReference type="OrthoDB" id="2575973at2759"/>
<dbReference type="EMBL" id="JAFIQS010000025">
    <property type="protein sequence ID" value="KAG5161788.1"/>
    <property type="molecule type" value="Genomic_DNA"/>
</dbReference>
<keyword evidence="1" id="KW-0732">Signal</keyword>
<protein>
    <submittedName>
        <fullName evidence="2">Uncharacterized protein</fullName>
    </submittedName>
</protein>
<name>A0A8H7XLC1_PSICU</name>
<accession>A0A8H7XLC1</accession>
<feature type="chain" id="PRO_5034009084" evidence="1">
    <location>
        <begin position="21"/>
        <end position="187"/>
    </location>
</feature>
<feature type="signal peptide" evidence="1">
    <location>
        <begin position="1"/>
        <end position="20"/>
    </location>
</feature>
<evidence type="ECO:0000256" key="1">
    <source>
        <dbReference type="SAM" id="SignalP"/>
    </source>
</evidence>
<gene>
    <name evidence="2" type="ORF">JR316_013328</name>
</gene>